<dbReference type="Pfam" id="PF13276">
    <property type="entry name" value="HTH_21"/>
    <property type="match status" value="1"/>
</dbReference>
<dbReference type="InterPro" id="IPR025948">
    <property type="entry name" value="HTH-like_dom"/>
</dbReference>
<dbReference type="STRING" id="556325.BHE16_04305"/>
<dbReference type="Pfam" id="PF13333">
    <property type="entry name" value="rve_2"/>
    <property type="match status" value="1"/>
</dbReference>
<dbReference type="InterPro" id="IPR001584">
    <property type="entry name" value="Integrase_cat-core"/>
</dbReference>
<gene>
    <name evidence="3" type="ORF">BHE16_04305</name>
</gene>
<dbReference type="InterPro" id="IPR050900">
    <property type="entry name" value="Transposase_IS3/IS150/IS904"/>
</dbReference>
<dbReference type="PROSITE" id="PS50994">
    <property type="entry name" value="INTEGRASE"/>
    <property type="match status" value="1"/>
</dbReference>
<dbReference type="InterPro" id="IPR036397">
    <property type="entry name" value="RNaseH_sf"/>
</dbReference>
<dbReference type="GO" id="GO:0015074">
    <property type="term" value="P:DNA integration"/>
    <property type="evidence" value="ECO:0007669"/>
    <property type="project" value="InterPro"/>
</dbReference>
<dbReference type="SUPFAM" id="SSF53098">
    <property type="entry name" value="Ribonuclease H-like"/>
    <property type="match status" value="1"/>
</dbReference>
<dbReference type="NCBIfam" id="NF033516">
    <property type="entry name" value="transpos_IS3"/>
    <property type="match status" value="1"/>
</dbReference>
<dbReference type="KEGG" id="nae:BHE16_04305"/>
<organism evidence="3 4">
    <name type="scientific">Neomicrococcus aestuarii</name>
    <dbReference type="NCBI Taxonomy" id="556325"/>
    <lineage>
        <taxon>Bacteria</taxon>
        <taxon>Bacillati</taxon>
        <taxon>Actinomycetota</taxon>
        <taxon>Actinomycetes</taxon>
        <taxon>Micrococcales</taxon>
        <taxon>Micrococcaceae</taxon>
        <taxon>Neomicrococcus</taxon>
    </lineage>
</organism>
<accession>A0A1L2ZME5</accession>
<protein>
    <submittedName>
        <fullName evidence="3">Transposase</fullName>
    </submittedName>
</protein>
<comment type="function">
    <text evidence="1">Involved in the transposition of the insertion sequence.</text>
</comment>
<proteinExistence type="predicted"/>
<reference evidence="3 4" key="1">
    <citation type="submission" date="2016-11" db="EMBL/GenBank/DDBJ databases">
        <title>Genome sequencing of Zhihengliuella aestuarii B18 antagonistic to Plasmodiophora brassicae.</title>
        <authorList>
            <person name="Luo Y."/>
        </authorList>
    </citation>
    <scope>NUCLEOTIDE SEQUENCE [LARGE SCALE GENOMIC DNA]</scope>
    <source>
        <strain evidence="3 4">B18</strain>
    </source>
</reference>
<dbReference type="PANTHER" id="PTHR46889">
    <property type="entry name" value="TRANSPOSASE INSF FOR INSERTION SEQUENCE IS3B-RELATED"/>
    <property type="match status" value="1"/>
</dbReference>
<evidence type="ECO:0000313" key="3">
    <source>
        <dbReference type="EMBL" id="APF40370.1"/>
    </source>
</evidence>
<feature type="domain" description="Integrase catalytic" evidence="2">
    <location>
        <begin position="136"/>
        <end position="309"/>
    </location>
</feature>
<dbReference type="PANTHER" id="PTHR46889:SF4">
    <property type="entry name" value="TRANSPOSASE INSO FOR INSERTION SEQUENCE ELEMENT IS911B-RELATED"/>
    <property type="match status" value="1"/>
</dbReference>
<keyword evidence="4" id="KW-1185">Reference proteome</keyword>
<evidence type="ECO:0000256" key="1">
    <source>
        <dbReference type="ARBA" id="ARBA00002286"/>
    </source>
</evidence>
<name>A0A1L2ZME5_9MICC</name>
<sequence>MICRFIDEMRAVGYAVESICAVLREQGVRVAARTYRAWKKRLPALRTIEDARLTDALRAVKVPDAKGRPRPEIIYGRRKMTQWLRRNGFPEVSKHTVDRLMREEGMNGLVRGRKTRTTISGKDGRRAGDLVNRDFTAAAPNQIWVTDFTYVPVYSGFVYVALVIDLYSRAILGWETSTVKDTAFVEHCLRMALWRREHTGRPAPTGLIHHSDAGSQYTSIRYTDTLALEGLQPSIGSVGDAYDNAAAETVMGLFKNEAVAKDSPFRSGALKTETDIMEIVFEWVHWYNNERLHSALDHQTPEEYEQTYYDLQTSSLPDDAANKQAA</sequence>
<dbReference type="Pfam" id="PF00665">
    <property type="entry name" value="rve"/>
    <property type="match status" value="1"/>
</dbReference>
<dbReference type="Proteomes" id="UP000183530">
    <property type="component" value="Chromosome"/>
</dbReference>
<dbReference type="GO" id="GO:0003676">
    <property type="term" value="F:nucleic acid binding"/>
    <property type="evidence" value="ECO:0007669"/>
    <property type="project" value="InterPro"/>
</dbReference>
<dbReference type="AlphaFoldDB" id="A0A1L2ZME5"/>
<dbReference type="InterPro" id="IPR048020">
    <property type="entry name" value="Transpos_IS3"/>
</dbReference>
<dbReference type="EMBL" id="CP018135">
    <property type="protein sequence ID" value="APF40370.1"/>
    <property type="molecule type" value="Genomic_DNA"/>
</dbReference>
<evidence type="ECO:0000259" key="2">
    <source>
        <dbReference type="PROSITE" id="PS50994"/>
    </source>
</evidence>
<evidence type="ECO:0000313" key="4">
    <source>
        <dbReference type="Proteomes" id="UP000183530"/>
    </source>
</evidence>
<dbReference type="InterPro" id="IPR012337">
    <property type="entry name" value="RNaseH-like_sf"/>
</dbReference>
<dbReference type="Gene3D" id="3.30.420.10">
    <property type="entry name" value="Ribonuclease H-like superfamily/Ribonuclease H"/>
    <property type="match status" value="1"/>
</dbReference>